<feature type="compositionally biased region" description="Low complexity" evidence="1">
    <location>
        <begin position="59"/>
        <end position="69"/>
    </location>
</feature>
<feature type="compositionally biased region" description="Gly residues" evidence="1">
    <location>
        <begin position="1"/>
        <end position="12"/>
    </location>
</feature>
<proteinExistence type="predicted"/>
<keyword evidence="3" id="KW-1185">Reference proteome</keyword>
<dbReference type="Proteomes" id="UP001152622">
    <property type="component" value="Chromosome 17"/>
</dbReference>
<dbReference type="EMBL" id="JAINUF010000017">
    <property type="protein sequence ID" value="KAJ8338799.1"/>
    <property type="molecule type" value="Genomic_DNA"/>
</dbReference>
<dbReference type="InterPro" id="IPR037644">
    <property type="entry name" value="MN1"/>
</dbReference>
<sequence length="320" mass="33962">MSPSWGKGGGELLLGDQPDLMSSLDSGIQSAAKSDASSPRMDFPDDVSTTNYGNDDDAVSSSSDNNAASKPTRSPLVTSSPKMQRGEHGPLHGQKPLAVVGVANHSTSTPDGYGHGGGHPGTPGMEQVRTPSSTSGQDEIHPLEILQAQIQLQRQQFSISEDQPPGAKGAKKADCPGQNGDGELAHCSPDPAKGSMGSIDLDTLMAEQHATWYVPSDRALMEGLEDDKPLALWEKTKAPSGDKEAVSTKTQLRASERFTSDWLGAGQFFYEIAPLSYDRLPSSTLRSTLTIPVEVLKRVTMLDNLHAGLGDVGRTFRPPS</sequence>
<feature type="region of interest" description="Disordered" evidence="1">
    <location>
        <begin position="1"/>
        <end position="97"/>
    </location>
</feature>
<dbReference type="PANTHER" id="PTHR15821:SF0">
    <property type="entry name" value="TRANSCRIPTIONAL ACTIVATOR MN1"/>
    <property type="match status" value="1"/>
</dbReference>
<dbReference type="PANTHER" id="PTHR15821">
    <property type="entry name" value="PROTEIN MN1"/>
    <property type="match status" value="1"/>
</dbReference>
<comment type="caution">
    <text evidence="2">The sequence shown here is derived from an EMBL/GenBank/DDBJ whole genome shotgun (WGS) entry which is preliminary data.</text>
</comment>
<gene>
    <name evidence="2" type="ORF">SKAU_G00355850</name>
</gene>
<accession>A0A9Q1EHB6</accession>
<protein>
    <submittedName>
        <fullName evidence="2">Uncharacterized protein</fullName>
    </submittedName>
</protein>
<organism evidence="2 3">
    <name type="scientific">Synaphobranchus kaupii</name>
    <name type="common">Kaup's arrowtooth eel</name>
    <dbReference type="NCBI Taxonomy" id="118154"/>
    <lineage>
        <taxon>Eukaryota</taxon>
        <taxon>Metazoa</taxon>
        <taxon>Chordata</taxon>
        <taxon>Craniata</taxon>
        <taxon>Vertebrata</taxon>
        <taxon>Euteleostomi</taxon>
        <taxon>Actinopterygii</taxon>
        <taxon>Neopterygii</taxon>
        <taxon>Teleostei</taxon>
        <taxon>Anguilliformes</taxon>
        <taxon>Synaphobranchidae</taxon>
        <taxon>Synaphobranchus</taxon>
    </lineage>
</organism>
<evidence type="ECO:0000313" key="2">
    <source>
        <dbReference type="EMBL" id="KAJ8338799.1"/>
    </source>
</evidence>
<feature type="compositionally biased region" description="Polar residues" evidence="1">
    <location>
        <begin position="71"/>
        <end position="82"/>
    </location>
</feature>
<reference evidence="2" key="1">
    <citation type="journal article" date="2023" name="Science">
        <title>Genome structures resolve the early diversification of teleost fishes.</title>
        <authorList>
            <person name="Parey E."/>
            <person name="Louis A."/>
            <person name="Montfort J."/>
            <person name="Bouchez O."/>
            <person name="Roques C."/>
            <person name="Iampietro C."/>
            <person name="Lluch J."/>
            <person name="Castinel A."/>
            <person name="Donnadieu C."/>
            <person name="Desvignes T."/>
            <person name="Floi Bucao C."/>
            <person name="Jouanno E."/>
            <person name="Wen M."/>
            <person name="Mejri S."/>
            <person name="Dirks R."/>
            <person name="Jansen H."/>
            <person name="Henkel C."/>
            <person name="Chen W.J."/>
            <person name="Zahm M."/>
            <person name="Cabau C."/>
            <person name="Klopp C."/>
            <person name="Thompson A.W."/>
            <person name="Robinson-Rechavi M."/>
            <person name="Braasch I."/>
            <person name="Lecointre G."/>
            <person name="Bobe J."/>
            <person name="Postlethwait J.H."/>
            <person name="Berthelot C."/>
            <person name="Roest Crollius H."/>
            <person name="Guiguen Y."/>
        </authorList>
    </citation>
    <scope>NUCLEOTIDE SEQUENCE</scope>
    <source>
        <strain evidence="2">WJC10195</strain>
    </source>
</reference>
<dbReference type="GO" id="GO:0006355">
    <property type="term" value="P:regulation of DNA-templated transcription"/>
    <property type="evidence" value="ECO:0007669"/>
    <property type="project" value="InterPro"/>
</dbReference>
<dbReference type="AlphaFoldDB" id="A0A9Q1EHB6"/>
<evidence type="ECO:0000256" key="1">
    <source>
        <dbReference type="SAM" id="MobiDB-lite"/>
    </source>
</evidence>
<feature type="region of interest" description="Disordered" evidence="1">
    <location>
        <begin position="157"/>
        <end position="194"/>
    </location>
</feature>
<feature type="compositionally biased region" description="Polar residues" evidence="1">
    <location>
        <begin position="23"/>
        <end position="37"/>
    </location>
</feature>
<name>A0A9Q1EHB6_SYNKA</name>
<dbReference type="OrthoDB" id="9881263at2759"/>
<evidence type="ECO:0000313" key="3">
    <source>
        <dbReference type="Proteomes" id="UP001152622"/>
    </source>
</evidence>